<proteinExistence type="predicted"/>
<organism evidence="3 4">
    <name type="scientific">Microbacterium invictum</name>
    <dbReference type="NCBI Taxonomy" id="515415"/>
    <lineage>
        <taxon>Bacteria</taxon>
        <taxon>Bacillati</taxon>
        <taxon>Actinomycetota</taxon>
        <taxon>Actinomycetes</taxon>
        <taxon>Micrococcales</taxon>
        <taxon>Microbacteriaceae</taxon>
        <taxon>Microbacterium</taxon>
    </lineage>
</organism>
<keyword evidence="1" id="KW-1133">Transmembrane helix</keyword>
<keyword evidence="1" id="KW-0472">Membrane</keyword>
<dbReference type="EMBL" id="JACIFH010000001">
    <property type="protein sequence ID" value="MBB4139728.1"/>
    <property type="molecule type" value="Genomic_DNA"/>
</dbReference>
<keyword evidence="4" id="KW-1185">Reference proteome</keyword>
<gene>
    <name evidence="3" type="ORF">BKA10_001522</name>
</gene>
<sequence>MTVLTSAPVRRRAAGGWVVVGVVLLVVAAAVAVISSIAQLPAQGLLDPESVGPDGSRAVVQILQDRGVEVESAHSLDVAVAAIGADSTLVLTDATVLSDEALVSLTGLAADVILVDPRARDMRVLFDGAAPAGIGDGRVDPGCNLPDAQRAGAISPGATFTAPAGAIACYPSGGGHGLLVDDTASGRISAVDGTVLFTNQHLADDGNASLALNLMGRHGHLVWYVPNALDDASDEFATVGELTPDWVTPAIVLLIVAALAAAVWKGRRFGPLVAETLPVTVRADETTAGRARLYARSGDPSHAADALRIAALRRLARRLSLGPAASVRETVDAVAARLSTDPRTVADILIGRVPQTDRDLVDLADQLRDLELAVSPTAVPKGPRP</sequence>
<accession>A0AA40VMX0</accession>
<dbReference type="Proteomes" id="UP000549113">
    <property type="component" value="Unassembled WGS sequence"/>
</dbReference>
<dbReference type="RefSeq" id="WP_183499352.1">
    <property type="nucleotide sequence ID" value="NZ_BAABCO010000001.1"/>
</dbReference>
<dbReference type="Pfam" id="PF14258">
    <property type="entry name" value="DUF4350"/>
    <property type="match status" value="1"/>
</dbReference>
<evidence type="ECO:0000256" key="1">
    <source>
        <dbReference type="SAM" id="Phobius"/>
    </source>
</evidence>
<name>A0AA40VMX0_9MICO</name>
<protein>
    <recommendedName>
        <fullName evidence="2">DUF4350 domain-containing protein</fullName>
    </recommendedName>
</protein>
<feature type="transmembrane region" description="Helical" evidence="1">
    <location>
        <begin position="12"/>
        <end position="34"/>
    </location>
</feature>
<comment type="caution">
    <text evidence="3">The sequence shown here is derived from an EMBL/GenBank/DDBJ whole genome shotgun (WGS) entry which is preliminary data.</text>
</comment>
<evidence type="ECO:0000313" key="4">
    <source>
        <dbReference type="Proteomes" id="UP000549113"/>
    </source>
</evidence>
<reference evidence="3 4" key="1">
    <citation type="submission" date="2020-08" db="EMBL/GenBank/DDBJ databases">
        <title>Sequencing the genomes of 1000 actinobacteria strains.</title>
        <authorList>
            <person name="Klenk H.-P."/>
        </authorList>
    </citation>
    <scope>NUCLEOTIDE SEQUENCE [LARGE SCALE GENOMIC DNA]</scope>
    <source>
        <strain evidence="3 4">DSM 19600</strain>
    </source>
</reference>
<evidence type="ECO:0000259" key="2">
    <source>
        <dbReference type="Pfam" id="PF14258"/>
    </source>
</evidence>
<keyword evidence="1" id="KW-0812">Transmembrane</keyword>
<dbReference type="AlphaFoldDB" id="A0AA40VMX0"/>
<dbReference type="InterPro" id="IPR025646">
    <property type="entry name" value="DUF4350"/>
</dbReference>
<feature type="domain" description="DUF4350" evidence="2">
    <location>
        <begin position="48"/>
        <end position="214"/>
    </location>
</feature>
<evidence type="ECO:0000313" key="3">
    <source>
        <dbReference type="EMBL" id="MBB4139728.1"/>
    </source>
</evidence>